<gene>
    <name evidence="1" type="ORF">D3273_24605</name>
</gene>
<dbReference type="OrthoDB" id="9800454at2"/>
<comment type="caution">
    <text evidence="1">The sequence shown here is derived from an EMBL/GenBank/DDBJ whole genome shotgun (WGS) entry which is preliminary data.</text>
</comment>
<reference evidence="1 2" key="1">
    <citation type="submission" date="2018-12" db="EMBL/GenBank/DDBJ databases">
        <authorList>
            <person name="Grouzdev D.S."/>
            <person name="Krutkina M.S."/>
        </authorList>
    </citation>
    <scope>NUCLEOTIDE SEQUENCE [LARGE SCALE GENOMIC DNA]</scope>
    <source>
        <strain evidence="1 2">RmlP026</strain>
    </source>
</reference>
<dbReference type="EMBL" id="QYBB01000058">
    <property type="protein sequence ID" value="RYC29295.1"/>
    <property type="molecule type" value="Genomic_DNA"/>
</dbReference>
<keyword evidence="2" id="KW-1185">Reference proteome</keyword>
<reference evidence="1 2" key="2">
    <citation type="submission" date="2019-02" db="EMBL/GenBank/DDBJ databases">
        <title>'Lichenibacterium ramalinii' gen. nov. sp. nov., 'Lichenibacterium minor' gen. nov. sp. nov.</title>
        <authorList>
            <person name="Pankratov T."/>
        </authorList>
    </citation>
    <scope>NUCLEOTIDE SEQUENCE [LARGE SCALE GENOMIC DNA]</scope>
    <source>
        <strain evidence="1 2">RmlP026</strain>
    </source>
</reference>
<evidence type="ECO:0000313" key="2">
    <source>
        <dbReference type="Proteomes" id="UP000290759"/>
    </source>
</evidence>
<dbReference type="RefSeq" id="WP_129229610.1">
    <property type="nucleotide sequence ID" value="NZ_QYBB01000058.1"/>
</dbReference>
<sequence length="180" mass="20247">MNLFHFSDTSRLPWIMSSGELRPGGNKAGGFPSPEFVWATTNLLGDASASVAGGDPYITGKVRHVRFTFDSALFTPWSEIPDHYPQWTPDQVRRLESYTEGASDPKTWWCSPRPIQREDWSTIHSRSYRDNRWQVLSPTSEIARMADEHGMTWLGVEVVGRPFVSAKVTAPDGRTGYAGR</sequence>
<evidence type="ECO:0000313" key="1">
    <source>
        <dbReference type="EMBL" id="RYC29295.1"/>
    </source>
</evidence>
<name>A0A4Q2U3I7_9HYPH</name>
<protein>
    <submittedName>
        <fullName evidence="1">Uncharacterized protein</fullName>
    </submittedName>
</protein>
<proteinExistence type="predicted"/>
<dbReference type="AlphaFoldDB" id="A0A4Q2U3I7"/>
<dbReference type="Proteomes" id="UP000290759">
    <property type="component" value="Unassembled WGS sequence"/>
</dbReference>
<accession>A0A4Q2U3I7</accession>
<organism evidence="1 2">
    <name type="scientific">Lichenibacterium minor</name>
    <dbReference type="NCBI Taxonomy" id="2316528"/>
    <lineage>
        <taxon>Bacteria</taxon>
        <taxon>Pseudomonadati</taxon>
        <taxon>Pseudomonadota</taxon>
        <taxon>Alphaproteobacteria</taxon>
        <taxon>Hyphomicrobiales</taxon>
        <taxon>Lichenihabitantaceae</taxon>
        <taxon>Lichenibacterium</taxon>
    </lineage>
</organism>